<sequence>MKRRNVMRAAVVGAGSVAFGFTMTGPSFAYPAQTGPSPYGSLQSADANGIRLPAGFTSRIVARSSQTVPGTSYTWHGAPDGGACFADGNGWIYTSNCEISSAGGAGALRFDSSAQVVDAYSILSGTRNNCAGGATPWDTWLSCEEVDRGYVYETDPYGTDAASQRPAMGRFKHEAAACDADRQVIYLTEDVSDGAFYRFVPSTWGNLASGTLQVLTESGGALSWKPVPDPDGSPTATRNQVSNTKRFNGGEGCYYAGGICFFTTKGDNKVWAYDAVANTLATVYDDGLTPNPPLTGVDNITGTSGSGDLFVAEDGGNMEICIITPDDIVAPFLRITGQSGSEICGPAFNPAGDRLYFSSQRGTSGSSSGGITYEVTGSFR</sequence>
<evidence type="ECO:0000256" key="1">
    <source>
        <dbReference type="SAM" id="MobiDB-lite"/>
    </source>
</evidence>
<keyword evidence="4" id="KW-1185">Reference proteome</keyword>
<evidence type="ECO:0000256" key="2">
    <source>
        <dbReference type="SAM" id="SignalP"/>
    </source>
</evidence>
<dbReference type="Pfam" id="PF05787">
    <property type="entry name" value="PhoX"/>
    <property type="match status" value="2"/>
</dbReference>
<dbReference type="OrthoDB" id="5169219at2"/>
<evidence type="ECO:0000313" key="4">
    <source>
        <dbReference type="Proteomes" id="UP000308760"/>
    </source>
</evidence>
<dbReference type="InterPro" id="IPR008557">
    <property type="entry name" value="PhoX"/>
</dbReference>
<dbReference type="RefSeq" id="WP_136536538.1">
    <property type="nucleotide sequence ID" value="NZ_STGY01000071.1"/>
</dbReference>
<reference evidence="4" key="1">
    <citation type="submission" date="2019-04" db="EMBL/GenBank/DDBJ databases">
        <title>Nocardioides xinjiangensis sp. nov.</title>
        <authorList>
            <person name="Liu S."/>
        </authorList>
    </citation>
    <scope>NUCLEOTIDE SEQUENCE [LARGE SCALE GENOMIC DNA]</scope>
    <source>
        <strain evidence="4">18</strain>
    </source>
</reference>
<dbReference type="AlphaFoldDB" id="A0A4S8Q3D9"/>
<name>A0A4S8Q3D9_9ACTN</name>
<feature type="region of interest" description="Disordered" evidence="1">
    <location>
        <begin position="222"/>
        <end position="242"/>
    </location>
</feature>
<feature type="chain" id="PRO_5020248882" evidence="2">
    <location>
        <begin position="30"/>
        <end position="380"/>
    </location>
</feature>
<dbReference type="PANTHER" id="PTHR35399:SF4">
    <property type="entry name" value="MEMBRANE PROTEIN"/>
    <property type="match status" value="1"/>
</dbReference>
<dbReference type="EMBL" id="STGY01000071">
    <property type="protein sequence ID" value="THV37062.1"/>
    <property type="molecule type" value="Genomic_DNA"/>
</dbReference>
<organism evidence="3 4">
    <name type="scientific">Glycomyces buryatensis</name>
    <dbReference type="NCBI Taxonomy" id="2570927"/>
    <lineage>
        <taxon>Bacteria</taxon>
        <taxon>Bacillati</taxon>
        <taxon>Actinomycetota</taxon>
        <taxon>Actinomycetes</taxon>
        <taxon>Glycomycetales</taxon>
        <taxon>Glycomycetaceae</taxon>
        <taxon>Glycomyces</taxon>
    </lineage>
</organism>
<gene>
    <name evidence="3" type="ORF">FAB82_21165</name>
</gene>
<reference evidence="3 4" key="2">
    <citation type="submission" date="2019-05" db="EMBL/GenBank/DDBJ databases">
        <title>Glycomyces buryatensis sp. nov.</title>
        <authorList>
            <person name="Nikitina E."/>
        </authorList>
    </citation>
    <scope>NUCLEOTIDE SEQUENCE [LARGE SCALE GENOMIC DNA]</scope>
    <source>
        <strain evidence="3 4">18</strain>
    </source>
</reference>
<keyword evidence="2" id="KW-0732">Signal</keyword>
<dbReference type="SUPFAM" id="SSF63825">
    <property type="entry name" value="YWTD domain"/>
    <property type="match status" value="1"/>
</dbReference>
<accession>A0A4S8Q3D9</accession>
<comment type="caution">
    <text evidence="3">The sequence shown here is derived from an EMBL/GenBank/DDBJ whole genome shotgun (WGS) entry which is preliminary data.</text>
</comment>
<proteinExistence type="predicted"/>
<dbReference type="PANTHER" id="PTHR35399">
    <property type="entry name" value="SLR8030 PROTEIN"/>
    <property type="match status" value="1"/>
</dbReference>
<protein>
    <submittedName>
        <fullName evidence="3">DUF839 domain-containing protein</fullName>
    </submittedName>
</protein>
<evidence type="ECO:0000313" key="3">
    <source>
        <dbReference type="EMBL" id="THV37062.1"/>
    </source>
</evidence>
<dbReference type="Proteomes" id="UP000308760">
    <property type="component" value="Unassembled WGS sequence"/>
</dbReference>
<feature type="signal peptide" evidence="2">
    <location>
        <begin position="1"/>
        <end position="29"/>
    </location>
</feature>